<dbReference type="SUPFAM" id="SSF48726">
    <property type="entry name" value="Immunoglobulin"/>
    <property type="match status" value="3"/>
</dbReference>
<accession>A0ABQ9FJK1</accession>
<dbReference type="Proteomes" id="UP001217089">
    <property type="component" value="Unassembled WGS sequence"/>
</dbReference>
<evidence type="ECO:0000256" key="2">
    <source>
        <dbReference type="ARBA" id="ARBA00023136"/>
    </source>
</evidence>
<dbReference type="Gene3D" id="2.60.40.10">
    <property type="entry name" value="Immunoglobulins"/>
    <property type="match status" value="3"/>
</dbReference>
<reference evidence="5 6" key="1">
    <citation type="submission" date="2022-12" db="EMBL/GenBank/DDBJ databases">
        <title>Chromosome-level genome of Tegillarca granosa.</title>
        <authorList>
            <person name="Kim J."/>
        </authorList>
    </citation>
    <scope>NUCLEOTIDE SEQUENCE [LARGE SCALE GENOMIC DNA]</scope>
    <source>
        <strain evidence="5">Teg-2019</strain>
        <tissue evidence="5">Adductor muscle</tissue>
    </source>
</reference>
<dbReference type="InterPro" id="IPR003599">
    <property type="entry name" value="Ig_sub"/>
</dbReference>
<sequence length="369" mass="40382">MRRLYKDKIDYFKISYTLFLTVTILVQDSFSLTVSMNQNPVGNLESEVDIVCSYVPQQGDIVTTILLEKKMSNGNFQQIATFYSPILNQNATIANTTFGKDLAKRAELTNPTTNNMAAGLKINTVQCGDEATYKCLVSHVAAGSTLEAGATNNLTVKGRAKSPDTVPIMNPAENIVENTDVFFTCTGDVGKPAGTFIWQKYKNNNPVGLQMSGDATTQPIDGTCIVNKTSRLKLRLTKDDDMAVVRCTVQQELVGNTFYKQTGQIRIYYEVDKPIIQRDPPSSEILAGNKVTLTCSANGHPTPTYAWYDGNNNKLKDGPTYEIKNAQVSDSGAYKCTASNTYPLNGLTFNQTSSALVNIDVLLTVVSHT</sequence>
<dbReference type="EMBL" id="JARBDR010000328">
    <property type="protein sequence ID" value="KAJ8316107.1"/>
    <property type="molecule type" value="Genomic_DNA"/>
</dbReference>
<dbReference type="PANTHER" id="PTHR45889">
    <property type="entry name" value="IG-LIKE DOMAIN-CONTAINING PROTEIN"/>
    <property type="match status" value="1"/>
</dbReference>
<dbReference type="InterPro" id="IPR007110">
    <property type="entry name" value="Ig-like_dom"/>
</dbReference>
<feature type="domain" description="Ig-like" evidence="4">
    <location>
        <begin position="163"/>
        <end position="266"/>
    </location>
</feature>
<comment type="subcellular location">
    <subcellularLocation>
        <location evidence="1">Membrane</location>
        <topology evidence="1">Single-pass membrane protein</topology>
    </subcellularLocation>
</comment>
<evidence type="ECO:0000256" key="1">
    <source>
        <dbReference type="ARBA" id="ARBA00004167"/>
    </source>
</evidence>
<dbReference type="InterPro" id="IPR036179">
    <property type="entry name" value="Ig-like_dom_sf"/>
</dbReference>
<dbReference type="PANTHER" id="PTHR45889:SF8">
    <property type="entry name" value="IG-LIKE DOMAIN-CONTAINING PROTEIN"/>
    <property type="match status" value="1"/>
</dbReference>
<dbReference type="SMART" id="SM00409">
    <property type="entry name" value="IG"/>
    <property type="match status" value="3"/>
</dbReference>
<gene>
    <name evidence="5" type="ORF">KUTeg_006121</name>
</gene>
<organism evidence="5 6">
    <name type="scientific">Tegillarca granosa</name>
    <name type="common">Malaysian cockle</name>
    <name type="synonym">Anadara granosa</name>
    <dbReference type="NCBI Taxonomy" id="220873"/>
    <lineage>
        <taxon>Eukaryota</taxon>
        <taxon>Metazoa</taxon>
        <taxon>Spiralia</taxon>
        <taxon>Lophotrochozoa</taxon>
        <taxon>Mollusca</taxon>
        <taxon>Bivalvia</taxon>
        <taxon>Autobranchia</taxon>
        <taxon>Pteriomorphia</taxon>
        <taxon>Arcoida</taxon>
        <taxon>Arcoidea</taxon>
        <taxon>Arcidae</taxon>
        <taxon>Tegillarca</taxon>
    </lineage>
</organism>
<keyword evidence="3" id="KW-1015">Disulfide bond</keyword>
<comment type="caution">
    <text evidence="5">The sequence shown here is derived from an EMBL/GenBank/DDBJ whole genome shotgun (WGS) entry which is preliminary data.</text>
</comment>
<keyword evidence="6" id="KW-1185">Reference proteome</keyword>
<evidence type="ECO:0000313" key="6">
    <source>
        <dbReference type="Proteomes" id="UP001217089"/>
    </source>
</evidence>
<proteinExistence type="predicted"/>
<feature type="domain" description="Ig-like" evidence="4">
    <location>
        <begin position="274"/>
        <end position="354"/>
    </location>
</feature>
<evidence type="ECO:0000259" key="4">
    <source>
        <dbReference type="PROSITE" id="PS50835"/>
    </source>
</evidence>
<evidence type="ECO:0000313" key="5">
    <source>
        <dbReference type="EMBL" id="KAJ8316107.1"/>
    </source>
</evidence>
<dbReference type="InterPro" id="IPR013162">
    <property type="entry name" value="CD80_C2-set"/>
</dbReference>
<dbReference type="InterPro" id="IPR003598">
    <property type="entry name" value="Ig_sub2"/>
</dbReference>
<dbReference type="SMART" id="SM00408">
    <property type="entry name" value="IGc2"/>
    <property type="match status" value="1"/>
</dbReference>
<name>A0ABQ9FJK1_TEGGR</name>
<dbReference type="InterPro" id="IPR013783">
    <property type="entry name" value="Ig-like_fold"/>
</dbReference>
<protein>
    <recommendedName>
        <fullName evidence="4">Ig-like domain-containing protein</fullName>
    </recommendedName>
</protein>
<dbReference type="Pfam" id="PF08205">
    <property type="entry name" value="C2-set_2"/>
    <property type="match status" value="1"/>
</dbReference>
<dbReference type="PROSITE" id="PS50835">
    <property type="entry name" value="IG_LIKE"/>
    <property type="match status" value="2"/>
</dbReference>
<dbReference type="Pfam" id="PF13927">
    <property type="entry name" value="Ig_3"/>
    <property type="match status" value="1"/>
</dbReference>
<evidence type="ECO:0000256" key="3">
    <source>
        <dbReference type="ARBA" id="ARBA00023157"/>
    </source>
</evidence>
<keyword evidence="2" id="KW-0472">Membrane</keyword>